<reference evidence="2" key="1">
    <citation type="submission" date="2020-05" db="EMBL/GenBank/DDBJ databases">
        <authorList>
            <person name="Zhu T."/>
            <person name="Keshari N."/>
            <person name="Lu X."/>
        </authorList>
    </citation>
    <scope>NUCLEOTIDE SEQUENCE</scope>
    <source>
        <strain evidence="2">NK1-12</strain>
    </source>
</reference>
<dbReference type="GO" id="GO:0004519">
    <property type="term" value="F:endonuclease activity"/>
    <property type="evidence" value="ECO:0007669"/>
    <property type="project" value="UniProtKB-KW"/>
</dbReference>
<dbReference type="PANTHER" id="PTHR36558:SF1">
    <property type="entry name" value="RESTRICTION ENDONUCLEASE DOMAIN-CONTAINING PROTEIN-RELATED"/>
    <property type="match status" value="1"/>
</dbReference>
<dbReference type="AlphaFoldDB" id="A0AA96WPH2"/>
<gene>
    <name evidence="2" type="ORF">HJG54_26800</name>
</gene>
<keyword evidence="2" id="KW-0378">Hydrolase</keyword>
<sequence length="201" mass="23302">MIANSSPAHFTAEEYLEWELQQDVRYEYIEGEVVAMTGGTIPHNDVALNVYRALYPHVRSRGCRTNVADVKVQVTPTVYFYADLVISCDERDCNAIKLIRYPKLIVEVLSPSTEADDRGRKFSYYRSLETLQEYVLIDSEQMNVECFRRGEGKLWLYTPYTTGEIISWESIEYSCAIEQIYEDVQLTLQLTQEIENIDLPN</sequence>
<accession>A0AA96WPH2</accession>
<proteinExistence type="predicted"/>
<keyword evidence="2" id="KW-0540">Nuclease</keyword>
<dbReference type="CDD" id="cd06260">
    <property type="entry name" value="DUF820-like"/>
    <property type="match status" value="1"/>
</dbReference>
<organism evidence="2">
    <name type="scientific">Leptolyngbya sp. NK1-12</name>
    <dbReference type="NCBI Taxonomy" id="2547451"/>
    <lineage>
        <taxon>Bacteria</taxon>
        <taxon>Bacillati</taxon>
        <taxon>Cyanobacteriota</taxon>
        <taxon>Cyanophyceae</taxon>
        <taxon>Leptolyngbyales</taxon>
        <taxon>Leptolyngbyaceae</taxon>
        <taxon>Leptolyngbya group</taxon>
        <taxon>Leptolyngbya</taxon>
    </lineage>
</organism>
<evidence type="ECO:0000313" key="2">
    <source>
        <dbReference type="EMBL" id="WNZ26081.1"/>
    </source>
</evidence>
<dbReference type="PANTHER" id="PTHR36558">
    <property type="entry name" value="GLR1098 PROTEIN"/>
    <property type="match status" value="1"/>
</dbReference>
<keyword evidence="2" id="KW-0255">Endonuclease</keyword>
<protein>
    <submittedName>
        <fullName evidence="2">Uma2 family endonuclease</fullName>
    </submittedName>
</protein>
<name>A0AA96WPH2_9CYAN</name>
<dbReference type="InterPro" id="IPR011335">
    <property type="entry name" value="Restrct_endonuc-II-like"/>
</dbReference>
<dbReference type="InterPro" id="IPR012296">
    <property type="entry name" value="Nuclease_put_TT1808"/>
</dbReference>
<dbReference type="Gene3D" id="3.90.1570.10">
    <property type="entry name" value="tt1808, chain A"/>
    <property type="match status" value="1"/>
</dbReference>
<evidence type="ECO:0000259" key="1">
    <source>
        <dbReference type="Pfam" id="PF05685"/>
    </source>
</evidence>
<feature type="domain" description="Putative restriction endonuclease" evidence="1">
    <location>
        <begin position="13"/>
        <end position="168"/>
    </location>
</feature>
<dbReference type="SUPFAM" id="SSF52980">
    <property type="entry name" value="Restriction endonuclease-like"/>
    <property type="match status" value="1"/>
</dbReference>
<dbReference type="Pfam" id="PF05685">
    <property type="entry name" value="Uma2"/>
    <property type="match status" value="1"/>
</dbReference>
<dbReference type="RefSeq" id="WP_316432270.1">
    <property type="nucleotide sequence ID" value="NZ_CP053586.1"/>
</dbReference>
<dbReference type="EMBL" id="CP053586">
    <property type="protein sequence ID" value="WNZ26081.1"/>
    <property type="molecule type" value="Genomic_DNA"/>
</dbReference>
<dbReference type="InterPro" id="IPR008538">
    <property type="entry name" value="Uma2"/>
</dbReference>